<evidence type="ECO:0000313" key="7">
    <source>
        <dbReference type="EMBL" id="MBO8196771.1"/>
    </source>
</evidence>
<comment type="caution">
    <text evidence="7">The sequence shown here is derived from an EMBL/GenBank/DDBJ whole genome shotgun (WGS) entry which is preliminary data.</text>
</comment>
<dbReference type="Proteomes" id="UP000721954">
    <property type="component" value="Unassembled WGS sequence"/>
</dbReference>
<keyword evidence="3 7" id="KW-0238">DNA-binding</keyword>
<dbReference type="Pfam" id="PF13377">
    <property type="entry name" value="Peripla_BP_3"/>
    <property type="match status" value="1"/>
</dbReference>
<dbReference type="Gene3D" id="3.40.50.2300">
    <property type="match status" value="2"/>
</dbReference>
<protein>
    <submittedName>
        <fullName evidence="7">LacI family DNA-binding transcriptional regulator</fullName>
    </submittedName>
</protein>
<dbReference type="GeneID" id="96257035"/>
<dbReference type="Pfam" id="PF00532">
    <property type="entry name" value="Peripla_BP_1"/>
    <property type="match status" value="1"/>
</dbReference>
<evidence type="ECO:0000256" key="3">
    <source>
        <dbReference type="ARBA" id="ARBA00023125"/>
    </source>
</evidence>
<keyword evidence="8" id="KW-1185">Reference proteome</keyword>
<dbReference type="InterPro" id="IPR010982">
    <property type="entry name" value="Lambda_DNA-bd_dom_sf"/>
</dbReference>
<dbReference type="CDD" id="cd19977">
    <property type="entry name" value="PBP1_EndR-like"/>
    <property type="match status" value="1"/>
</dbReference>
<dbReference type="InterPro" id="IPR046335">
    <property type="entry name" value="LacI/GalR-like_sensor"/>
</dbReference>
<dbReference type="SUPFAM" id="SSF53822">
    <property type="entry name" value="Periplasmic binding protein-like I"/>
    <property type="match status" value="2"/>
</dbReference>
<dbReference type="PROSITE" id="PS00356">
    <property type="entry name" value="HTH_LACI_1"/>
    <property type="match status" value="1"/>
</dbReference>
<accession>A0ABS3XN70</accession>
<name>A0ABS3XN70_9ACTN</name>
<feature type="domain" description="HTH lacI-type" evidence="6">
    <location>
        <begin position="10"/>
        <end position="64"/>
    </location>
</feature>
<dbReference type="Gene3D" id="1.10.260.40">
    <property type="entry name" value="lambda repressor-like DNA-binding domains"/>
    <property type="match status" value="1"/>
</dbReference>
<gene>
    <name evidence="7" type="ORF">JW613_00360</name>
</gene>
<evidence type="ECO:0000256" key="5">
    <source>
        <dbReference type="SAM" id="MobiDB-lite"/>
    </source>
</evidence>
<organism evidence="7 8">
    <name type="scientific">Streptomyces smyrnaeus</name>
    <dbReference type="NCBI Taxonomy" id="1387713"/>
    <lineage>
        <taxon>Bacteria</taxon>
        <taxon>Bacillati</taxon>
        <taxon>Actinomycetota</taxon>
        <taxon>Actinomycetes</taxon>
        <taxon>Kitasatosporales</taxon>
        <taxon>Streptomycetaceae</taxon>
        <taxon>Streptomyces</taxon>
    </lineage>
</organism>
<dbReference type="PANTHER" id="PTHR30146:SF148">
    <property type="entry name" value="HTH-TYPE TRANSCRIPTIONAL REPRESSOR PURR-RELATED"/>
    <property type="match status" value="1"/>
</dbReference>
<dbReference type="GO" id="GO:0003677">
    <property type="term" value="F:DNA binding"/>
    <property type="evidence" value="ECO:0007669"/>
    <property type="project" value="UniProtKB-KW"/>
</dbReference>
<dbReference type="InterPro" id="IPR000843">
    <property type="entry name" value="HTH_LacI"/>
</dbReference>
<evidence type="ECO:0000256" key="2">
    <source>
        <dbReference type="ARBA" id="ARBA00023015"/>
    </source>
</evidence>
<dbReference type="Pfam" id="PF00356">
    <property type="entry name" value="LacI"/>
    <property type="match status" value="1"/>
</dbReference>
<dbReference type="PROSITE" id="PS50932">
    <property type="entry name" value="HTH_LACI_2"/>
    <property type="match status" value="1"/>
</dbReference>
<dbReference type="EMBL" id="JAFFZM010000001">
    <property type="protein sequence ID" value="MBO8196771.1"/>
    <property type="molecule type" value="Genomic_DNA"/>
</dbReference>
<dbReference type="PANTHER" id="PTHR30146">
    <property type="entry name" value="LACI-RELATED TRANSCRIPTIONAL REPRESSOR"/>
    <property type="match status" value="1"/>
</dbReference>
<dbReference type="RefSeq" id="WP_209208668.1">
    <property type="nucleotide sequence ID" value="NZ_JAFFZM010000001.1"/>
</dbReference>
<feature type="region of interest" description="Disordered" evidence="5">
    <location>
        <begin position="1"/>
        <end position="23"/>
    </location>
</feature>
<evidence type="ECO:0000259" key="6">
    <source>
        <dbReference type="PROSITE" id="PS50932"/>
    </source>
</evidence>
<dbReference type="SMART" id="SM00354">
    <property type="entry name" value="HTH_LACI"/>
    <property type="match status" value="1"/>
</dbReference>
<dbReference type="InterPro" id="IPR001761">
    <property type="entry name" value="Peripla_BP/Lac1_sug-bd_dom"/>
</dbReference>
<reference evidence="7 8" key="1">
    <citation type="submission" date="2021-02" db="EMBL/GenBank/DDBJ databases">
        <title>Streptomyces spirodelae sp. nov., isolated from duckweed.</title>
        <authorList>
            <person name="Saimee Y."/>
            <person name="Duangmal K."/>
        </authorList>
    </citation>
    <scope>NUCLEOTIDE SEQUENCE [LARGE SCALE GENOMIC DNA]</scope>
    <source>
        <strain evidence="7 8">DSM 42105</strain>
    </source>
</reference>
<evidence type="ECO:0000256" key="1">
    <source>
        <dbReference type="ARBA" id="ARBA00022491"/>
    </source>
</evidence>
<keyword evidence="1" id="KW-0678">Repressor</keyword>
<keyword evidence="2" id="KW-0805">Transcription regulation</keyword>
<keyword evidence="4" id="KW-0804">Transcription</keyword>
<dbReference type="InterPro" id="IPR028082">
    <property type="entry name" value="Peripla_BP_I"/>
</dbReference>
<dbReference type="SUPFAM" id="SSF47413">
    <property type="entry name" value="lambda repressor-like DNA-binding domains"/>
    <property type="match status" value="1"/>
</dbReference>
<dbReference type="CDD" id="cd01392">
    <property type="entry name" value="HTH_LacI"/>
    <property type="match status" value="1"/>
</dbReference>
<evidence type="ECO:0000256" key="4">
    <source>
        <dbReference type="ARBA" id="ARBA00023163"/>
    </source>
</evidence>
<feature type="compositionally biased region" description="Basic and acidic residues" evidence="5">
    <location>
        <begin position="197"/>
        <end position="220"/>
    </location>
</feature>
<feature type="region of interest" description="Disordered" evidence="5">
    <location>
        <begin position="191"/>
        <end position="252"/>
    </location>
</feature>
<proteinExistence type="predicted"/>
<evidence type="ECO:0000313" key="8">
    <source>
        <dbReference type="Proteomes" id="UP000721954"/>
    </source>
</evidence>
<sequence length="395" mass="42060">MTSHRSQRPATIPDVAREAGVSRSTASRALADYGSVSPDARERVHAAAAKLGYRPNQLARSMITGRTHTLGVVVADIQNPFFAGATRGIADAARAAGYQVLLANTDEDLTQERSAVKMLRDKHVDGIIIAPASSSSTAHLVALREARCPLVLLDREVPSLDTDTVTVDNRGAAEDAVRRLLEAGHRRIGMVTLGGSGEERAAQEGRHGGADRREETDRHRAAGRADGGEGPQRGHGPDRRRAEPPAQVSTGVERAEGFRAALHAAGLKDPDTYVRVGVHGQDPAALTTELLRLPQPPTALFTTDSLIALGALSAVQEAGLRVPDDVSLITFDDADWTSVIRPRVSVVAQPVQELGARAVRALVARIEGRSQARSEHIVLDTTFVSRDSVAPPPSR</sequence>